<evidence type="ECO:0000256" key="9">
    <source>
        <dbReference type="ARBA" id="ARBA00023136"/>
    </source>
</evidence>
<dbReference type="EMBL" id="SNWD01000014">
    <property type="protein sequence ID" value="TDN78987.1"/>
    <property type="molecule type" value="Genomic_DNA"/>
</dbReference>
<evidence type="ECO:0000256" key="10">
    <source>
        <dbReference type="ARBA" id="ARBA00023237"/>
    </source>
</evidence>
<sequence length="759" mass="82050">MTNGGAMKQFFFLSTSLLCALAATSAEAAQQATSLDDQNEIIVTGEKAARSLQETTASVSVTPDERLAEENILTIQDIYNRTANVSETYGASGFSIRGIDQRGVSGGGDAATATVFVDGAPVPQDVLSNGPTDMWDVVQVEIFRGPQSTIQGLNALAGAVHIRTQDPTFDWSLKGRALVSSFDTTQFAVAGGGPLVPGELAFRISAEKRDSDGYIRNITRNEPESGVDSTSIRGKLLWTPSALAGFEARLGYHHFETKGGYLFTYVDRSVGNYFDNRTNPSDYPNSSNVDNDQVTLDLRYDLGGGLSLSTLGTWTDTDFIRKYDGDSSAASIAYSDIWGGAETFTQELRLNYEGNRLSGLAGLFYYNRDQYRRAHQVTLVPTPGPTIANLLTPALGAQTAAQVAALYTAALPNIPVDYTSDFPTKVETMAVFADARYRLTDRLSLLGGFRYDRERNKIGGEAIATFAGTLPDPAAYGPLAPAFAGVNAAVLGLVDDANGSAPVGTRTFNAFLPKGGVEMAWTPDLATAFVVQRGYRSGGSGFNTARSQLFPYDPEFTWNYELSLRSAWLDGRLTVNANAFYIDWTDQQTTANFGNGTYDTHTVNAGKSHLYGFELELAHRVSPAFDWYASLGHTRTKFDSFVTDVGSITDLSGLEFPYAPRWTLAGGANVRFGGGFNANVNASYRSAVYTDVSIPQSDSRVSGRTLVNARIGYEADHWSLSLFANNLFDEKYDQYVNSFTNFAIIGAPRSAGVILEAGF</sequence>
<comment type="subcellular location">
    <subcellularLocation>
        <location evidence="1 11">Cell outer membrane</location>
        <topology evidence="1 11">Multi-pass membrane protein</topology>
    </subcellularLocation>
</comment>
<dbReference type="GO" id="GO:0006826">
    <property type="term" value="P:iron ion transport"/>
    <property type="evidence" value="ECO:0007669"/>
    <property type="project" value="UniProtKB-KW"/>
</dbReference>
<evidence type="ECO:0000256" key="11">
    <source>
        <dbReference type="PROSITE-ProRule" id="PRU01360"/>
    </source>
</evidence>
<dbReference type="Gene3D" id="2.40.170.20">
    <property type="entry name" value="TonB-dependent receptor, beta-barrel domain"/>
    <property type="match status" value="1"/>
</dbReference>
<keyword evidence="10 11" id="KW-0998">Cell outer membrane</keyword>
<keyword evidence="3 11" id="KW-1134">Transmembrane beta strand</keyword>
<accession>A0A4R6FD29</accession>
<feature type="signal peptide" evidence="13">
    <location>
        <begin position="1"/>
        <end position="28"/>
    </location>
</feature>
<evidence type="ECO:0000313" key="16">
    <source>
        <dbReference type="EMBL" id="TDN78987.1"/>
    </source>
</evidence>
<feature type="domain" description="TonB-dependent receptor plug" evidence="15">
    <location>
        <begin position="52"/>
        <end position="159"/>
    </location>
</feature>
<evidence type="ECO:0000256" key="5">
    <source>
        <dbReference type="ARBA" id="ARBA00022692"/>
    </source>
</evidence>
<keyword evidence="13" id="KW-0732">Signal</keyword>
<evidence type="ECO:0000256" key="4">
    <source>
        <dbReference type="ARBA" id="ARBA00022496"/>
    </source>
</evidence>
<proteinExistence type="inferred from homology"/>
<keyword evidence="4" id="KW-0410">Iron transport</keyword>
<keyword evidence="5 11" id="KW-0812">Transmembrane</keyword>
<evidence type="ECO:0000256" key="3">
    <source>
        <dbReference type="ARBA" id="ARBA00022452"/>
    </source>
</evidence>
<keyword evidence="17" id="KW-1185">Reference proteome</keyword>
<comment type="caution">
    <text evidence="16">The sequence shown here is derived from an EMBL/GenBank/DDBJ whole genome shotgun (WGS) entry which is preliminary data.</text>
</comment>
<dbReference type="PROSITE" id="PS52016">
    <property type="entry name" value="TONB_DEPENDENT_REC_3"/>
    <property type="match status" value="1"/>
</dbReference>
<dbReference type="AlphaFoldDB" id="A0A4R6FD29"/>
<name>A0A4R6FD29_9SPHN</name>
<evidence type="ECO:0000256" key="12">
    <source>
        <dbReference type="RuleBase" id="RU003357"/>
    </source>
</evidence>
<dbReference type="SUPFAM" id="SSF56935">
    <property type="entry name" value="Porins"/>
    <property type="match status" value="1"/>
</dbReference>
<comment type="similarity">
    <text evidence="11 12">Belongs to the TonB-dependent receptor family.</text>
</comment>
<evidence type="ECO:0000256" key="6">
    <source>
        <dbReference type="ARBA" id="ARBA00023004"/>
    </source>
</evidence>
<dbReference type="PANTHER" id="PTHR32552:SF81">
    <property type="entry name" value="TONB-DEPENDENT OUTER MEMBRANE RECEPTOR"/>
    <property type="match status" value="1"/>
</dbReference>
<evidence type="ECO:0000256" key="2">
    <source>
        <dbReference type="ARBA" id="ARBA00022448"/>
    </source>
</evidence>
<dbReference type="Proteomes" id="UP000295493">
    <property type="component" value="Unassembled WGS sequence"/>
</dbReference>
<keyword evidence="6" id="KW-0408">Iron</keyword>
<reference evidence="16 17" key="1">
    <citation type="submission" date="2019-03" db="EMBL/GenBank/DDBJ databases">
        <title>Genomic Encyclopedia of Type Strains, Phase IV (KMG-IV): sequencing the most valuable type-strain genomes for metagenomic binning, comparative biology and taxonomic classification.</title>
        <authorList>
            <person name="Goeker M."/>
        </authorList>
    </citation>
    <scope>NUCLEOTIDE SEQUENCE [LARGE SCALE GENOMIC DNA]</scope>
    <source>
        <strain evidence="16 17">DSM 25059</strain>
    </source>
</reference>
<dbReference type="GO" id="GO:0009279">
    <property type="term" value="C:cell outer membrane"/>
    <property type="evidence" value="ECO:0007669"/>
    <property type="project" value="UniProtKB-SubCell"/>
</dbReference>
<dbReference type="Pfam" id="PF00593">
    <property type="entry name" value="TonB_dep_Rec_b-barrel"/>
    <property type="match status" value="1"/>
</dbReference>
<organism evidence="16 17">
    <name type="scientific">Stakelama pacifica</name>
    <dbReference type="NCBI Taxonomy" id="517720"/>
    <lineage>
        <taxon>Bacteria</taxon>
        <taxon>Pseudomonadati</taxon>
        <taxon>Pseudomonadota</taxon>
        <taxon>Alphaproteobacteria</taxon>
        <taxon>Sphingomonadales</taxon>
        <taxon>Sphingomonadaceae</taxon>
        <taxon>Stakelama</taxon>
    </lineage>
</organism>
<evidence type="ECO:0000259" key="14">
    <source>
        <dbReference type="Pfam" id="PF00593"/>
    </source>
</evidence>
<dbReference type="Pfam" id="PF07715">
    <property type="entry name" value="Plug"/>
    <property type="match status" value="1"/>
</dbReference>
<keyword evidence="8 12" id="KW-0798">TonB box</keyword>
<evidence type="ECO:0000256" key="1">
    <source>
        <dbReference type="ARBA" id="ARBA00004571"/>
    </source>
</evidence>
<evidence type="ECO:0000256" key="13">
    <source>
        <dbReference type="SAM" id="SignalP"/>
    </source>
</evidence>
<dbReference type="InterPro" id="IPR012910">
    <property type="entry name" value="Plug_dom"/>
</dbReference>
<keyword evidence="2 11" id="KW-0813">Transport</keyword>
<keyword evidence="9 11" id="KW-0472">Membrane</keyword>
<dbReference type="PANTHER" id="PTHR32552">
    <property type="entry name" value="FERRICHROME IRON RECEPTOR-RELATED"/>
    <property type="match status" value="1"/>
</dbReference>
<keyword evidence="7" id="KW-0406">Ion transport</keyword>
<evidence type="ECO:0000313" key="17">
    <source>
        <dbReference type="Proteomes" id="UP000295493"/>
    </source>
</evidence>
<protein>
    <submittedName>
        <fullName evidence="16">Outer membrane receptor protein involved in Fe transport</fullName>
    </submittedName>
</protein>
<gene>
    <name evidence="16" type="ORF">EV664_11423</name>
</gene>
<feature type="domain" description="TonB-dependent receptor-like beta-barrel" evidence="14">
    <location>
        <begin position="256"/>
        <end position="727"/>
    </location>
</feature>
<dbReference type="InterPro" id="IPR036942">
    <property type="entry name" value="Beta-barrel_TonB_sf"/>
</dbReference>
<evidence type="ECO:0000259" key="15">
    <source>
        <dbReference type="Pfam" id="PF07715"/>
    </source>
</evidence>
<dbReference type="InterPro" id="IPR039426">
    <property type="entry name" value="TonB-dep_rcpt-like"/>
</dbReference>
<evidence type="ECO:0000256" key="8">
    <source>
        <dbReference type="ARBA" id="ARBA00023077"/>
    </source>
</evidence>
<feature type="chain" id="PRO_5020786524" evidence="13">
    <location>
        <begin position="29"/>
        <end position="759"/>
    </location>
</feature>
<evidence type="ECO:0000256" key="7">
    <source>
        <dbReference type="ARBA" id="ARBA00023065"/>
    </source>
</evidence>
<keyword evidence="16" id="KW-0675">Receptor</keyword>
<dbReference type="InterPro" id="IPR000531">
    <property type="entry name" value="Beta-barrel_TonB"/>
</dbReference>